<feature type="domain" description="STAS" evidence="6">
    <location>
        <begin position="517"/>
        <end position="670"/>
    </location>
</feature>
<dbReference type="AlphaFoldDB" id="A0A6P7GAD6"/>
<feature type="transmembrane region" description="Helical" evidence="5">
    <location>
        <begin position="167"/>
        <end position="187"/>
    </location>
</feature>
<evidence type="ECO:0000313" key="10">
    <source>
        <dbReference type="RefSeq" id="XP_028141423.1"/>
    </source>
</evidence>
<evidence type="ECO:0000256" key="1">
    <source>
        <dbReference type="ARBA" id="ARBA00004141"/>
    </source>
</evidence>
<feature type="transmembrane region" description="Helical" evidence="5">
    <location>
        <begin position="282"/>
        <end position="302"/>
    </location>
</feature>
<feature type="transmembrane region" description="Helical" evidence="5">
    <location>
        <begin position="461"/>
        <end position="494"/>
    </location>
</feature>
<dbReference type="RefSeq" id="XP_028141422.1">
    <property type="nucleotide sequence ID" value="XM_028285621.1"/>
</dbReference>
<dbReference type="InterPro" id="IPR002645">
    <property type="entry name" value="STAS_dom"/>
</dbReference>
<evidence type="ECO:0000256" key="3">
    <source>
        <dbReference type="ARBA" id="ARBA00022989"/>
    </source>
</evidence>
<feature type="transmembrane region" description="Helical" evidence="5">
    <location>
        <begin position="253"/>
        <end position="270"/>
    </location>
</feature>
<evidence type="ECO:0000256" key="2">
    <source>
        <dbReference type="ARBA" id="ARBA00022692"/>
    </source>
</evidence>
<protein>
    <submittedName>
        <fullName evidence="7 8">Solute carrier family 26 member 6-like</fullName>
    </submittedName>
</protein>
<comment type="subcellular location">
    <subcellularLocation>
        <location evidence="1">Membrane</location>
        <topology evidence="1">Multi-pass membrane protein</topology>
    </subcellularLocation>
</comment>
<dbReference type="GO" id="GO:0016020">
    <property type="term" value="C:membrane"/>
    <property type="evidence" value="ECO:0007669"/>
    <property type="project" value="UniProtKB-SubCell"/>
</dbReference>
<keyword evidence="4 5" id="KW-0472">Membrane</keyword>
<dbReference type="RefSeq" id="XP_028141423.1">
    <property type="nucleotide sequence ID" value="XM_028285622.1"/>
</dbReference>
<evidence type="ECO:0000313" key="9">
    <source>
        <dbReference type="RefSeq" id="XP_028141422.1"/>
    </source>
</evidence>
<dbReference type="SUPFAM" id="SSF52091">
    <property type="entry name" value="SpoIIaa-like"/>
    <property type="match status" value="1"/>
</dbReference>
<dbReference type="CDD" id="cd07042">
    <property type="entry name" value="STAS_SulP_like_sulfate_transporter"/>
    <property type="match status" value="1"/>
</dbReference>
<sequence length="686" mass="75619">MDVPTIKIDRPLYEQKQLRHELSYEKNKSSLLASCCPENLTFKKFVKHTVPVIGWLPKYSLKNDFFADVAAGFTIAILNIPQGMAYGLLGNLPPVTGIYMAVFPALVYVIFGTSRHNSIGTFSIGCLMTGKAVLEWADPLYFRAAKDVVNGTMAGDVNITPTGYTPIQVACAVTLVSAITQLVMCFLRLGAVTALLSDMLVNAFTCGAAFQIVVTQLKDLFGINIPKVKGNFLTTQTLQLLFEKIGEASSAEMIISAVSIAVLVLNNIFLKPIVEKRSRIPIPIELIVVVIGALVSNLFNFQQKYDIAVVGTIPSGLPEPEIPPISLLPSVAVDGFIIAIVNYVTSMSLALMIAQKGNYEVNANQELFAQGLSNGVGSLFACMPVCASLSRSLVQQLVGGKTQIVTVVSSLLLIITLLWIGPFFEPLPRSVLGSVIVISLRGMMMQVVELRKFWKLSKLDAVVWVVTFVTVVFVSMEIGLIVGVGMSLFSIFIFSFKPYTCLLGSVPNTDLYLDMNRYKGTKEVEGIKIFHYSGGINFATKSMFKEDLYKLINLNVQKELIHREKLKKVMEKMESSDSQDYKQKLLKLQSKINTDLKCVILDFSSVSYIDPCGAAMLGSEINDFKRLEISFYIAACSDRTYNTLDKCDLLTKEKDFLRIFPSVHDAVQCASYNLKIPIENSIARIS</sequence>
<feature type="transmembrane region" description="Helical" evidence="5">
    <location>
        <begin position="199"/>
        <end position="217"/>
    </location>
</feature>
<dbReference type="Gene3D" id="3.30.750.24">
    <property type="entry name" value="STAS domain"/>
    <property type="match status" value="1"/>
</dbReference>
<evidence type="ECO:0000259" key="6">
    <source>
        <dbReference type="PROSITE" id="PS50801"/>
    </source>
</evidence>
<name>A0A6P7GAD6_DIAVI</name>
<dbReference type="InterPro" id="IPR036513">
    <property type="entry name" value="STAS_dom_sf"/>
</dbReference>
<keyword evidence="2 5" id="KW-0812">Transmembrane</keyword>
<dbReference type="GO" id="GO:0055085">
    <property type="term" value="P:transmembrane transport"/>
    <property type="evidence" value="ECO:0007669"/>
    <property type="project" value="InterPro"/>
</dbReference>
<reference evidence="7 8" key="1">
    <citation type="submission" date="2025-04" db="UniProtKB">
        <authorList>
            <consortium name="RefSeq"/>
        </authorList>
    </citation>
    <scope>IDENTIFICATION</scope>
    <source>
        <tissue evidence="7 8">Whole insect</tissue>
    </source>
</reference>
<dbReference type="Pfam" id="PF01740">
    <property type="entry name" value="STAS"/>
    <property type="match status" value="1"/>
</dbReference>
<dbReference type="InterPro" id="IPR001902">
    <property type="entry name" value="SLC26A/SulP_fam"/>
</dbReference>
<feature type="transmembrane region" description="Helical" evidence="5">
    <location>
        <begin position="92"/>
        <end position="111"/>
    </location>
</feature>
<dbReference type="PROSITE" id="PS50801">
    <property type="entry name" value="STAS"/>
    <property type="match status" value="1"/>
</dbReference>
<feature type="transmembrane region" description="Helical" evidence="5">
    <location>
        <begin position="404"/>
        <end position="424"/>
    </location>
</feature>
<proteinExistence type="predicted"/>
<dbReference type="PANTHER" id="PTHR11814">
    <property type="entry name" value="SULFATE TRANSPORTER"/>
    <property type="match status" value="1"/>
</dbReference>
<feature type="transmembrane region" description="Helical" evidence="5">
    <location>
        <begin position="322"/>
        <end position="344"/>
    </location>
</feature>
<keyword evidence="3 5" id="KW-1133">Transmembrane helix</keyword>
<evidence type="ECO:0000256" key="4">
    <source>
        <dbReference type="ARBA" id="ARBA00023136"/>
    </source>
</evidence>
<gene>
    <name evidence="7 8 9 10" type="primary">LOC114335390</name>
</gene>
<dbReference type="RefSeq" id="XP_028141420.1">
    <property type="nucleotide sequence ID" value="XM_028285619.1"/>
</dbReference>
<dbReference type="OrthoDB" id="288203at2759"/>
<dbReference type="Pfam" id="PF00916">
    <property type="entry name" value="Sulfate_transp"/>
    <property type="match status" value="1"/>
</dbReference>
<feature type="transmembrane region" description="Helical" evidence="5">
    <location>
        <begin position="430"/>
        <end position="449"/>
    </location>
</feature>
<organism evidence="7">
    <name type="scientific">Diabrotica virgifera virgifera</name>
    <name type="common">western corn rootworm</name>
    <dbReference type="NCBI Taxonomy" id="50390"/>
    <lineage>
        <taxon>Eukaryota</taxon>
        <taxon>Metazoa</taxon>
        <taxon>Ecdysozoa</taxon>
        <taxon>Arthropoda</taxon>
        <taxon>Hexapoda</taxon>
        <taxon>Insecta</taxon>
        <taxon>Pterygota</taxon>
        <taxon>Neoptera</taxon>
        <taxon>Endopterygota</taxon>
        <taxon>Coleoptera</taxon>
        <taxon>Polyphaga</taxon>
        <taxon>Cucujiformia</taxon>
        <taxon>Chrysomeloidea</taxon>
        <taxon>Chrysomelidae</taxon>
        <taxon>Galerucinae</taxon>
        <taxon>Diabroticina</taxon>
        <taxon>Diabroticites</taxon>
        <taxon>Diabrotica</taxon>
    </lineage>
</organism>
<evidence type="ECO:0000313" key="7">
    <source>
        <dbReference type="RefSeq" id="XP_028141420.1"/>
    </source>
</evidence>
<dbReference type="RefSeq" id="XP_028141421.1">
    <property type="nucleotide sequence ID" value="XM_028285620.1"/>
</dbReference>
<evidence type="ECO:0000313" key="8">
    <source>
        <dbReference type="RefSeq" id="XP_028141421.1"/>
    </source>
</evidence>
<dbReference type="KEGG" id="dvv:114335390"/>
<dbReference type="InterPro" id="IPR011547">
    <property type="entry name" value="SLC26A/SulP_dom"/>
</dbReference>
<evidence type="ECO:0000256" key="5">
    <source>
        <dbReference type="SAM" id="Phobius"/>
    </source>
</evidence>
<dbReference type="NCBIfam" id="TIGR00815">
    <property type="entry name" value="sulP"/>
    <property type="match status" value="1"/>
</dbReference>
<accession>A0A6P7GAD6</accession>